<keyword evidence="7" id="KW-1185">Reference proteome</keyword>
<accession>A0AA42CK39</accession>
<dbReference type="GO" id="GO:0003723">
    <property type="term" value="F:RNA binding"/>
    <property type="evidence" value="ECO:0007669"/>
    <property type="project" value="UniProtKB-KW"/>
</dbReference>
<dbReference type="InterPro" id="IPR047048">
    <property type="entry name" value="TlyA"/>
</dbReference>
<dbReference type="InterPro" id="IPR002942">
    <property type="entry name" value="S4_RNA-bd"/>
</dbReference>
<protein>
    <submittedName>
        <fullName evidence="6">TlyA family RNA methyltransferase</fullName>
    </submittedName>
</protein>
<gene>
    <name evidence="6" type="ORF">M8523_19245</name>
</gene>
<dbReference type="CDD" id="cd00165">
    <property type="entry name" value="S4"/>
    <property type="match status" value="1"/>
</dbReference>
<feature type="domain" description="RNA-binding S4" evidence="4">
    <location>
        <begin position="3"/>
        <end position="38"/>
    </location>
</feature>
<name>A0AA42CK39_9HYPH</name>
<dbReference type="InterPro" id="IPR036986">
    <property type="entry name" value="S4_RNA-bd_sf"/>
</dbReference>
<evidence type="ECO:0000259" key="5">
    <source>
        <dbReference type="Pfam" id="PF01728"/>
    </source>
</evidence>
<dbReference type="GO" id="GO:0032259">
    <property type="term" value="P:methylation"/>
    <property type="evidence" value="ECO:0007669"/>
    <property type="project" value="UniProtKB-KW"/>
</dbReference>
<reference evidence="6" key="1">
    <citation type="submission" date="2022-05" db="EMBL/GenBank/DDBJ databases">
        <authorList>
            <person name="Pankratov T."/>
        </authorList>
    </citation>
    <scope>NUCLEOTIDE SEQUENCE</scope>
    <source>
        <strain evidence="6">BP6-180914</strain>
    </source>
</reference>
<evidence type="ECO:0000256" key="1">
    <source>
        <dbReference type="ARBA" id="ARBA00022884"/>
    </source>
</evidence>
<dbReference type="InterPro" id="IPR029063">
    <property type="entry name" value="SAM-dependent_MTases_sf"/>
</dbReference>
<dbReference type="SUPFAM" id="SSF55174">
    <property type="entry name" value="Alpha-L RNA-binding motif"/>
    <property type="match status" value="1"/>
</dbReference>
<dbReference type="Proteomes" id="UP001165667">
    <property type="component" value="Unassembled WGS sequence"/>
</dbReference>
<dbReference type="InterPro" id="IPR004538">
    <property type="entry name" value="Hemolysin_A/TlyA"/>
</dbReference>
<dbReference type="Gene3D" id="3.40.50.150">
    <property type="entry name" value="Vaccinia Virus protein VP39"/>
    <property type="match status" value="1"/>
</dbReference>
<keyword evidence="6" id="KW-0808">Transferase</keyword>
<dbReference type="SUPFAM" id="SSF53335">
    <property type="entry name" value="S-adenosyl-L-methionine-dependent methyltransferases"/>
    <property type="match status" value="1"/>
</dbReference>
<comment type="similarity">
    <text evidence="2">Belongs to the TlyA family.</text>
</comment>
<dbReference type="PROSITE" id="PS50889">
    <property type="entry name" value="S4"/>
    <property type="match status" value="1"/>
</dbReference>
<comment type="caution">
    <text evidence="6">The sequence shown here is derived from an EMBL/GenBank/DDBJ whole genome shotgun (WGS) entry which is preliminary data.</text>
</comment>
<proteinExistence type="inferred from homology"/>
<evidence type="ECO:0000259" key="4">
    <source>
        <dbReference type="Pfam" id="PF01479"/>
    </source>
</evidence>
<dbReference type="PIRSF" id="PIRSF005578">
    <property type="entry name" value="TlyA"/>
    <property type="match status" value="1"/>
</dbReference>
<keyword evidence="1 3" id="KW-0694">RNA-binding</keyword>
<dbReference type="InterPro" id="IPR002877">
    <property type="entry name" value="RNA_MeTrfase_FtsJ_dom"/>
</dbReference>
<dbReference type="GO" id="GO:0008168">
    <property type="term" value="F:methyltransferase activity"/>
    <property type="evidence" value="ECO:0007669"/>
    <property type="project" value="UniProtKB-KW"/>
</dbReference>
<dbReference type="PANTHER" id="PTHR32319:SF0">
    <property type="entry name" value="BACTERIAL HEMOLYSIN-LIKE PROTEIN"/>
    <property type="match status" value="1"/>
</dbReference>
<dbReference type="Pfam" id="PF01479">
    <property type="entry name" value="S4"/>
    <property type="match status" value="1"/>
</dbReference>
<feature type="domain" description="Ribosomal RNA methyltransferase FtsJ" evidence="5">
    <location>
        <begin position="49"/>
        <end position="229"/>
    </location>
</feature>
<dbReference type="PANTHER" id="PTHR32319">
    <property type="entry name" value="BACTERIAL HEMOLYSIN-LIKE PROTEIN"/>
    <property type="match status" value="1"/>
</dbReference>
<dbReference type="AlphaFoldDB" id="A0AA42CK39"/>
<dbReference type="NCBIfam" id="TIGR00478">
    <property type="entry name" value="tly"/>
    <property type="match status" value="1"/>
</dbReference>
<dbReference type="Pfam" id="PF01728">
    <property type="entry name" value="FtsJ"/>
    <property type="match status" value="1"/>
</dbReference>
<keyword evidence="6" id="KW-0489">Methyltransferase</keyword>
<evidence type="ECO:0000256" key="2">
    <source>
        <dbReference type="ARBA" id="ARBA00029460"/>
    </source>
</evidence>
<organism evidence="6 7">
    <name type="scientific">Lichenifustis flavocetrariae</name>
    <dbReference type="NCBI Taxonomy" id="2949735"/>
    <lineage>
        <taxon>Bacteria</taxon>
        <taxon>Pseudomonadati</taxon>
        <taxon>Pseudomonadota</taxon>
        <taxon>Alphaproteobacteria</taxon>
        <taxon>Hyphomicrobiales</taxon>
        <taxon>Lichenihabitantaceae</taxon>
        <taxon>Lichenifustis</taxon>
    </lineage>
</organism>
<sequence length="232" mass="24446">MAAGLFESRTKAQEAVAAGLVSVDGRIVTKAGERVPPDAKLQAEAPYPWVSRGGLKLVAALDRFAFDPRDQICLDVGASTGGFTDVLLSRGARQVYAVDVGHDQLHPRVRDDNRVRDLSGTDARGLTAREIPEAPGMIVCDASFISLSLVLPAVLPLAAPAAMLIALVKPQFEAGIGGTRKGIVRDAAVREAACARISALVGDLGWRVRDTITSPVTGRDGNVEYLIGAVRP</sequence>
<dbReference type="CDD" id="cd02440">
    <property type="entry name" value="AdoMet_MTases"/>
    <property type="match status" value="1"/>
</dbReference>
<dbReference type="EMBL" id="JAMOIM010000013">
    <property type="protein sequence ID" value="MCW6510159.1"/>
    <property type="molecule type" value="Genomic_DNA"/>
</dbReference>
<evidence type="ECO:0000256" key="3">
    <source>
        <dbReference type="PROSITE-ProRule" id="PRU00182"/>
    </source>
</evidence>
<dbReference type="Gene3D" id="3.10.290.10">
    <property type="entry name" value="RNA-binding S4 domain"/>
    <property type="match status" value="1"/>
</dbReference>
<evidence type="ECO:0000313" key="7">
    <source>
        <dbReference type="Proteomes" id="UP001165667"/>
    </source>
</evidence>
<evidence type="ECO:0000313" key="6">
    <source>
        <dbReference type="EMBL" id="MCW6510159.1"/>
    </source>
</evidence>